<evidence type="ECO:0000313" key="3">
    <source>
        <dbReference type="Proteomes" id="UP000013201"/>
    </source>
</evidence>
<gene>
    <name evidence="2" type="ORF">EBBID32_15660</name>
</gene>
<dbReference type="Gene3D" id="2.10.109.10">
    <property type="entry name" value="Umud Fragment, subunit A"/>
    <property type="match status" value="1"/>
</dbReference>
<feature type="domain" description="Peptidase S26" evidence="1">
    <location>
        <begin position="58"/>
        <end position="174"/>
    </location>
</feature>
<keyword evidence="3" id="KW-1185">Reference proteome</keyword>
<protein>
    <submittedName>
        <fullName evidence="2">Conjugative signal peptidase TrhF</fullName>
    </submittedName>
</protein>
<dbReference type="GO" id="GO:0006465">
    <property type="term" value="P:signal peptide processing"/>
    <property type="evidence" value="ECO:0007669"/>
    <property type="project" value="InterPro"/>
</dbReference>
<sequence>MAAAVNDVPAHGWRPNGRLWLTFGAFVAGSVTLGAISDWRDDHLFLINTSHSLPNWAFLIRRGHMPEKGDYVFFDPPPSALLRRHFGEQPEMFGKIVYGLPGDVVRHDGADVTINGARVSRMKSFTRAGEPLTPGATGRVPPGCFFAGTPHKDGFDSRYAEIGFVCARQIVGTGEPVL</sequence>
<reference evidence="2 3" key="1">
    <citation type="submission" date="2013-03" db="EMBL/GenBank/DDBJ databases">
        <authorList>
            <person name="Le V."/>
        </authorList>
    </citation>
    <scope>NUCLEOTIDE SEQUENCE [LARGE SCALE GENOMIC DNA]</scope>
    <source>
        <strain evidence="2 3">BiD32</strain>
    </source>
</reference>
<dbReference type="GO" id="GO:0004252">
    <property type="term" value="F:serine-type endopeptidase activity"/>
    <property type="evidence" value="ECO:0007669"/>
    <property type="project" value="InterPro"/>
</dbReference>
<accession>N1MNR1</accession>
<dbReference type="AlphaFoldDB" id="N1MNR1"/>
<dbReference type="RefSeq" id="WP_006953577.1">
    <property type="nucleotide sequence ID" value="NZ_CAVK010000072.1"/>
</dbReference>
<evidence type="ECO:0000313" key="2">
    <source>
        <dbReference type="EMBL" id="CCW17227.1"/>
    </source>
</evidence>
<dbReference type="Pfam" id="PF10502">
    <property type="entry name" value="Peptidase_S26"/>
    <property type="match status" value="1"/>
</dbReference>
<dbReference type="EMBL" id="CAVK010000072">
    <property type="protein sequence ID" value="CCW17227.1"/>
    <property type="molecule type" value="Genomic_DNA"/>
</dbReference>
<organism evidence="2 3">
    <name type="scientific">Sphingobium indicum BiD32</name>
    <dbReference type="NCBI Taxonomy" id="1301087"/>
    <lineage>
        <taxon>Bacteria</taxon>
        <taxon>Pseudomonadati</taxon>
        <taxon>Pseudomonadota</taxon>
        <taxon>Alphaproteobacteria</taxon>
        <taxon>Sphingomonadales</taxon>
        <taxon>Sphingomonadaceae</taxon>
        <taxon>Sphingobium</taxon>
    </lineage>
</organism>
<comment type="caution">
    <text evidence="2">The sequence shown here is derived from an EMBL/GenBank/DDBJ whole genome shotgun (WGS) entry which is preliminary data.</text>
</comment>
<dbReference type="Proteomes" id="UP000013201">
    <property type="component" value="Unassembled WGS sequence"/>
</dbReference>
<evidence type="ECO:0000259" key="1">
    <source>
        <dbReference type="Pfam" id="PF10502"/>
    </source>
</evidence>
<dbReference type="InterPro" id="IPR036286">
    <property type="entry name" value="LexA/Signal_pep-like_sf"/>
</dbReference>
<dbReference type="OrthoDB" id="7475540at2"/>
<dbReference type="SUPFAM" id="SSF51306">
    <property type="entry name" value="LexA/Signal peptidase"/>
    <property type="match status" value="1"/>
</dbReference>
<dbReference type="InterPro" id="IPR019533">
    <property type="entry name" value="Peptidase_S26"/>
</dbReference>
<proteinExistence type="predicted"/>
<name>N1MNR1_9SPHN</name>
<reference evidence="3" key="2">
    <citation type="submission" date="2013-04" db="EMBL/GenBank/DDBJ databases">
        <title>Bisphenol A degrading Sphingobium sp. strain BiD32.</title>
        <authorList>
            <person name="Nielsen J.L."/>
            <person name="Zhou N.A."/>
            <person name="Kjeldal H."/>
        </authorList>
    </citation>
    <scope>NUCLEOTIDE SEQUENCE [LARGE SCALE GENOMIC DNA]</scope>
    <source>
        <strain evidence="3">BiD32</strain>
    </source>
</reference>